<dbReference type="RefSeq" id="WP_189645784.1">
    <property type="nucleotide sequence ID" value="NZ_BMRC01000001.1"/>
</dbReference>
<gene>
    <name evidence="3" type="ORF">ACFFV7_03265</name>
</gene>
<evidence type="ECO:0000256" key="2">
    <source>
        <dbReference type="SAM" id="Phobius"/>
    </source>
</evidence>
<proteinExistence type="predicted"/>
<name>A0ABV5I6P5_9ACTN</name>
<keyword evidence="4" id="KW-1185">Reference proteome</keyword>
<keyword evidence="2" id="KW-0812">Transmembrane</keyword>
<evidence type="ECO:0000256" key="1">
    <source>
        <dbReference type="SAM" id="MobiDB-lite"/>
    </source>
</evidence>
<organism evidence="3 4">
    <name type="scientific">Nonomuraea spiralis</name>
    <dbReference type="NCBI Taxonomy" id="46182"/>
    <lineage>
        <taxon>Bacteria</taxon>
        <taxon>Bacillati</taxon>
        <taxon>Actinomycetota</taxon>
        <taxon>Actinomycetes</taxon>
        <taxon>Streptosporangiales</taxon>
        <taxon>Streptosporangiaceae</taxon>
        <taxon>Nonomuraea</taxon>
    </lineage>
</organism>
<reference evidence="3 4" key="1">
    <citation type="submission" date="2024-09" db="EMBL/GenBank/DDBJ databases">
        <authorList>
            <person name="Sun Q."/>
            <person name="Mori K."/>
        </authorList>
    </citation>
    <scope>NUCLEOTIDE SEQUENCE [LARGE SCALE GENOMIC DNA]</scope>
    <source>
        <strain evidence="3 4">CCM 3426</strain>
    </source>
</reference>
<keyword evidence="2" id="KW-0472">Membrane</keyword>
<feature type="region of interest" description="Disordered" evidence="1">
    <location>
        <begin position="1"/>
        <end position="30"/>
    </location>
</feature>
<feature type="compositionally biased region" description="Basic and acidic residues" evidence="1">
    <location>
        <begin position="1"/>
        <end position="14"/>
    </location>
</feature>
<comment type="caution">
    <text evidence="3">The sequence shown here is derived from an EMBL/GenBank/DDBJ whole genome shotgun (WGS) entry which is preliminary data.</text>
</comment>
<keyword evidence="2" id="KW-1133">Transmembrane helix</keyword>
<evidence type="ECO:0000313" key="3">
    <source>
        <dbReference type="EMBL" id="MFB9200202.1"/>
    </source>
</evidence>
<dbReference type="Proteomes" id="UP001589647">
    <property type="component" value="Unassembled WGS sequence"/>
</dbReference>
<evidence type="ECO:0008006" key="5">
    <source>
        <dbReference type="Google" id="ProtNLM"/>
    </source>
</evidence>
<accession>A0ABV5I6P5</accession>
<evidence type="ECO:0000313" key="4">
    <source>
        <dbReference type="Proteomes" id="UP001589647"/>
    </source>
</evidence>
<feature type="transmembrane region" description="Helical" evidence="2">
    <location>
        <begin position="83"/>
        <end position="102"/>
    </location>
</feature>
<sequence>MNDDLHPLSRREGPTEADEPSEPERPLIPLDASLPDVCASRPACLARHVRSEGGMSRLLRGLAVEWGLYGLVWAAGIWLLGPYALAIATALTLPPVLVSLVLHRRWGHRGRCWVLRSLDPDTIVMVLARLLAPFRWLEPAFWVVVWPFRRVLRFFAWIGRLLSALGDL</sequence>
<feature type="transmembrane region" description="Helical" evidence="2">
    <location>
        <begin position="58"/>
        <end position="77"/>
    </location>
</feature>
<protein>
    <recommendedName>
        <fullName evidence="5">RDD family protein</fullName>
    </recommendedName>
</protein>
<dbReference type="EMBL" id="JBHMEI010000001">
    <property type="protein sequence ID" value="MFB9200202.1"/>
    <property type="molecule type" value="Genomic_DNA"/>
</dbReference>